<dbReference type="PANTHER" id="PTHR43074:SF1">
    <property type="entry name" value="BETA-KETOACYL SYNTHASE FAMILY PROTEIN-RELATED"/>
    <property type="match status" value="1"/>
</dbReference>
<dbReference type="InterPro" id="IPR016035">
    <property type="entry name" value="Acyl_Trfase/lysoPLipase"/>
</dbReference>
<name>A0A176RZ66_9GAMM</name>
<dbReference type="SMART" id="SM00827">
    <property type="entry name" value="PKS_AT"/>
    <property type="match status" value="1"/>
</dbReference>
<keyword evidence="3" id="KW-1185">Reference proteome</keyword>
<dbReference type="InterPro" id="IPR001227">
    <property type="entry name" value="Ac_transferase_dom_sf"/>
</dbReference>
<dbReference type="GO" id="GO:0016740">
    <property type="term" value="F:transferase activity"/>
    <property type="evidence" value="ECO:0007669"/>
    <property type="project" value="InterPro"/>
</dbReference>
<reference evidence="2 3" key="1">
    <citation type="submission" date="2016-05" db="EMBL/GenBank/DDBJ databases">
        <title>Single-cell genome of chain-forming Candidatus Thiomargarita nelsonii and comparison to other large sulfur-oxidizing bacteria.</title>
        <authorList>
            <person name="Winkel M."/>
            <person name="Salman V."/>
            <person name="Woyke T."/>
            <person name="Schulz-Vogt H."/>
            <person name="Richter M."/>
            <person name="Flood B."/>
            <person name="Bailey J."/>
            <person name="Amann R."/>
            <person name="Mussmann M."/>
        </authorList>
    </citation>
    <scope>NUCLEOTIDE SEQUENCE [LARGE SCALE GENOMIC DNA]</scope>
    <source>
        <strain evidence="2 3">THI036</strain>
    </source>
</reference>
<protein>
    <submittedName>
        <fullName evidence="2">Malonyl CoA-acyl carrier protein transacylase</fullName>
    </submittedName>
</protein>
<dbReference type="Pfam" id="PF00698">
    <property type="entry name" value="Acyl_transf_1"/>
    <property type="match status" value="1"/>
</dbReference>
<feature type="non-terminal residue" evidence="2">
    <location>
        <position position="1"/>
    </location>
</feature>
<dbReference type="EMBL" id="LUTY01001903">
    <property type="protein sequence ID" value="OAD21060.1"/>
    <property type="molecule type" value="Genomic_DNA"/>
</dbReference>
<evidence type="ECO:0000313" key="2">
    <source>
        <dbReference type="EMBL" id="OAD21060.1"/>
    </source>
</evidence>
<proteinExistence type="predicted"/>
<dbReference type="Gene3D" id="3.40.366.10">
    <property type="entry name" value="Malonyl-Coenzyme A Acyl Carrier Protein, domain 2"/>
    <property type="match status" value="1"/>
</dbReference>
<organism evidence="2 3">
    <name type="scientific">Candidatus Thiomargarita nelsonii</name>
    <dbReference type="NCBI Taxonomy" id="1003181"/>
    <lineage>
        <taxon>Bacteria</taxon>
        <taxon>Pseudomonadati</taxon>
        <taxon>Pseudomonadota</taxon>
        <taxon>Gammaproteobacteria</taxon>
        <taxon>Thiotrichales</taxon>
        <taxon>Thiotrichaceae</taxon>
        <taxon>Thiomargarita</taxon>
    </lineage>
</organism>
<dbReference type="InterPro" id="IPR052568">
    <property type="entry name" value="PKS-FAS_Synthase"/>
</dbReference>
<dbReference type="InterPro" id="IPR014043">
    <property type="entry name" value="Acyl_transferase_dom"/>
</dbReference>
<dbReference type="InterPro" id="IPR016036">
    <property type="entry name" value="Malonyl_transacylase_ACP-bd"/>
</dbReference>
<gene>
    <name evidence="2" type="ORF">THIOM_003189</name>
</gene>
<dbReference type="SUPFAM" id="SSF52151">
    <property type="entry name" value="FabD/lysophospholipase-like"/>
    <property type="match status" value="1"/>
</dbReference>
<accession>A0A176RZ66</accession>
<dbReference type="SUPFAM" id="SSF55048">
    <property type="entry name" value="Probable ACP-binding domain of malonyl-CoA ACP transacylase"/>
    <property type="match status" value="1"/>
</dbReference>
<comment type="caution">
    <text evidence="2">The sequence shown here is derived from an EMBL/GenBank/DDBJ whole genome shotgun (WGS) entry which is preliminary data.</text>
</comment>
<evidence type="ECO:0000313" key="3">
    <source>
        <dbReference type="Proteomes" id="UP000076962"/>
    </source>
</evidence>
<evidence type="ECO:0000259" key="1">
    <source>
        <dbReference type="SMART" id="SM00827"/>
    </source>
</evidence>
<sequence length="213" mass="22839">AITETRAAQVTLGMVEMALYRFLEKVGVVPDMLAGHSYGELVALTAAGVLKPDNLLNLSQARGESILKAIGDEPGTMAAVNSDAETVRTLLETIEGIVIANENSPIQTVISGSTSAIEAALSKLNETDLTVRKIKVACAFHSPLISRAQNYFAEVLAPISVQAPQRTVYSNTTAQPYPTQADAIKKRLAEHLVKPVQFSKQIKAMYDAGARIF</sequence>
<dbReference type="PANTHER" id="PTHR43074">
    <property type="entry name" value="OMEGA-3 POLYUNSATURATED FATTY ACID SYNTHASE PFAB-RELATED"/>
    <property type="match status" value="1"/>
</dbReference>
<dbReference type="AlphaFoldDB" id="A0A176RZ66"/>
<feature type="non-terminal residue" evidence="2">
    <location>
        <position position="213"/>
    </location>
</feature>
<feature type="domain" description="Malonyl-CoA:ACP transacylase (MAT)" evidence="1">
    <location>
        <begin position="4"/>
        <end position="210"/>
    </location>
</feature>
<dbReference type="Proteomes" id="UP000076962">
    <property type="component" value="Unassembled WGS sequence"/>
</dbReference>